<name>A0A1B7VWQ8_APHFL</name>
<organism evidence="2 3">
    <name type="scientific">Aphanizomenon flos-aquae LD13</name>
    <dbReference type="NCBI Taxonomy" id="1710894"/>
    <lineage>
        <taxon>Bacteria</taxon>
        <taxon>Bacillati</taxon>
        <taxon>Cyanobacteriota</taxon>
        <taxon>Cyanophyceae</taxon>
        <taxon>Nostocales</taxon>
        <taxon>Aphanizomenonaceae</taxon>
        <taxon>Aphanizomenon</taxon>
    </lineage>
</organism>
<dbReference type="EMBL" id="LJOY01000030">
    <property type="protein sequence ID" value="OBQ25378.1"/>
    <property type="molecule type" value="Genomic_DNA"/>
</dbReference>
<evidence type="ECO:0000259" key="1">
    <source>
        <dbReference type="Pfam" id="PF13614"/>
    </source>
</evidence>
<sequence>MAELSSEWNNEAYVSLHLVEEMLRMAGLPPRSSYSHWYPEFKIKVPKITANGVVRETDKEVDFLIEDLGRYVNFLVEVKSAKARIDDDARTQLKTYLKYSNTRFGILIDPFSVEIYEYTEWPPNLMCTHTIQDPKKIQPVADFLKSFLDKIKMRTIAIHTSKGGVGKTTLVVNLAYELATQGKKVLVIDLDDQANASLSLGVNKAEEFDHASSLKEFEEILESFKDRKEVVEFLKDYDLPNFKYREYIHPSLALNQIISKTRDGRVDVLPSSYKTVDAALANLGGIREKRLDKALRQSGIAKDYDYVIIDTPPSATTIASNGLYAAQYVVIPSQMEYLSVYGIRTPIKRAREVQEENEKRGVILGIVPMMTEKNVKLHTTIKQLVEQTFQDMTILPEIRRATAVGQASKARCPLSLYAENNSGAGEVAHQFSALTKEIVTRINQIESAIGI</sequence>
<dbReference type="InterPro" id="IPR025669">
    <property type="entry name" value="AAA_dom"/>
</dbReference>
<dbReference type="InterPro" id="IPR027417">
    <property type="entry name" value="P-loop_NTPase"/>
</dbReference>
<dbReference type="SUPFAM" id="SSF52540">
    <property type="entry name" value="P-loop containing nucleoside triphosphate hydrolases"/>
    <property type="match status" value="1"/>
</dbReference>
<dbReference type="PANTHER" id="PTHR13696">
    <property type="entry name" value="P-LOOP CONTAINING NUCLEOSIDE TRIPHOSPHATE HYDROLASE"/>
    <property type="match status" value="1"/>
</dbReference>
<dbReference type="Gene3D" id="3.40.50.300">
    <property type="entry name" value="P-loop containing nucleotide triphosphate hydrolases"/>
    <property type="match status" value="1"/>
</dbReference>
<dbReference type="PANTHER" id="PTHR13696:SF99">
    <property type="entry name" value="COBYRINIC ACID AC-DIAMIDE SYNTHASE"/>
    <property type="match status" value="1"/>
</dbReference>
<dbReference type="Proteomes" id="UP000092382">
    <property type="component" value="Unassembled WGS sequence"/>
</dbReference>
<proteinExistence type="predicted"/>
<protein>
    <recommendedName>
        <fullName evidence="1">AAA domain-containing protein</fullName>
    </recommendedName>
</protein>
<comment type="caution">
    <text evidence="2">The sequence shown here is derived from an EMBL/GenBank/DDBJ whole genome shotgun (WGS) entry which is preliminary data.</text>
</comment>
<accession>A0A1B7VWQ8</accession>
<reference evidence="2 3" key="1">
    <citation type="submission" date="2015-09" db="EMBL/GenBank/DDBJ databases">
        <title>Whole genome shotgun sequence assembly of Aphanizomenon flos-aquae UKL13.</title>
        <authorList>
            <person name="Driscoll C."/>
        </authorList>
    </citation>
    <scope>NUCLEOTIDE SEQUENCE [LARGE SCALE GENOMIC DNA]</scope>
    <source>
        <strain evidence="2">MDT13</strain>
    </source>
</reference>
<evidence type="ECO:0000313" key="3">
    <source>
        <dbReference type="Proteomes" id="UP000092382"/>
    </source>
</evidence>
<feature type="domain" description="AAA" evidence="1">
    <location>
        <begin position="153"/>
        <end position="357"/>
    </location>
</feature>
<dbReference type="STRING" id="1803587.GCA_001593825_01216"/>
<dbReference type="CDD" id="cd02042">
    <property type="entry name" value="ParAB_family"/>
    <property type="match status" value="1"/>
</dbReference>
<gene>
    <name evidence="2" type="ORF">AN481_10325</name>
</gene>
<dbReference type="PATRIC" id="fig|1710894.3.peg.4135"/>
<dbReference type="AlphaFoldDB" id="A0A1B7VWQ8"/>
<evidence type="ECO:0000313" key="2">
    <source>
        <dbReference type="EMBL" id="OBQ25378.1"/>
    </source>
</evidence>
<dbReference type="InterPro" id="IPR050678">
    <property type="entry name" value="DNA_Partitioning_ATPase"/>
</dbReference>
<dbReference type="Pfam" id="PF13614">
    <property type="entry name" value="AAA_31"/>
    <property type="match status" value="1"/>
</dbReference>